<evidence type="ECO:0000256" key="1">
    <source>
        <dbReference type="ARBA" id="ARBA00004471"/>
    </source>
</evidence>
<keyword evidence="12" id="KW-0449">Lipoprotein</keyword>
<evidence type="ECO:0000256" key="13">
    <source>
        <dbReference type="ARBA" id="ARBA00031037"/>
    </source>
</evidence>
<keyword evidence="6 20" id="KW-0732">Signal</keyword>
<gene>
    <name evidence="21" type="ORF">ILUMI_06023</name>
</gene>
<dbReference type="InterPro" id="IPR031424">
    <property type="entry name" value="QVR-like"/>
</dbReference>
<comment type="caution">
    <text evidence="21">The sequence shown here is derived from an EMBL/GenBank/DDBJ whole genome shotgun (WGS) entry which is preliminary data.</text>
</comment>
<feature type="signal peptide" evidence="20">
    <location>
        <begin position="1"/>
        <end position="21"/>
    </location>
</feature>
<keyword evidence="22" id="KW-1185">Reference proteome</keyword>
<dbReference type="GO" id="GO:0005886">
    <property type="term" value="C:plasma membrane"/>
    <property type="evidence" value="ECO:0007669"/>
    <property type="project" value="UniProtKB-SubCell"/>
</dbReference>
<comment type="subunit">
    <text evidence="18">Interacts (via loop 2 of the three-fingered Ly-6 domain) with Sh/shaker; this interaction may stabilize both components of the complex and may be required for targeting or retention of Sh/shaker to neural cell projections. Interacts (via loop 2 of the three-fingered Ly-6 domain) with nAChRalpha3 and potentially other nicotinic acetylcholine receptors; this interaction is required for antagonism of nicotinic acetylcholine receptors.</text>
</comment>
<comment type="similarity">
    <text evidence="2">Belongs to the quiver family.</text>
</comment>
<dbReference type="Pfam" id="PF17064">
    <property type="entry name" value="QVR"/>
    <property type="match status" value="1"/>
</dbReference>
<comment type="subcellular location">
    <subcellularLocation>
        <location evidence="1">Cell membrane</location>
        <topology evidence="1">Lipid-anchor</topology>
        <topology evidence="1">GPI-anchor</topology>
        <orientation evidence="1">Extracellular side</orientation>
    </subcellularLocation>
    <subcellularLocation>
        <location evidence="14">Membrane raft</location>
        <topology evidence="14">Lipid-anchor</topology>
        <topology evidence="14">GPI-anchor</topology>
        <orientation evidence="14">Extracellular side</orientation>
    </subcellularLocation>
</comment>
<dbReference type="PANTHER" id="PTHR33562:SF31">
    <property type="entry name" value="PROTEIN QUIVER"/>
    <property type="match status" value="1"/>
</dbReference>
<evidence type="ECO:0000256" key="20">
    <source>
        <dbReference type="SAM" id="SignalP"/>
    </source>
</evidence>
<reference evidence="21" key="1">
    <citation type="submission" date="2019-08" db="EMBL/GenBank/DDBJ databases">
        <title>The genome of the North American firefly Photinus pyralis.</title>
        <authorList>
            <consortium name="Photinus pyralis genome working group"/>
            <person name="Fallon T.R."/>
            <person name="Sander Lower S.E."/>
            <person name="Weng J.-K."/>
        </authorList>
    </citation>
    <scope>NUCLEOTIDE SEQUENCE</scope>
    <source>
        <strain evidence="21">TRF0915ILg1</strain>
        <tissue evidence="21">Whole body</tissue>
    </source>
</reference>
<evidence type="ECO:0000256" key="19">
    <source>
        <dbReference type="SAM" id="Phobius"/>
    </source>
</evidence>
<evidence type="ECO:0000256" key="3">
    <source>
        <dbReference type="ARBA" id="ARBA00022475"/>
    </source>
</evidence>
<keyword evidence="5 19" id="KW-0812">Transmembrane</keyword>
<name>A0A8K0DB45_IGNLU</name>
<dbReference type="Proteomes" id="UP000801492">
    <property type="component" value="Unassembled WGS sequence"/>
</dbReference>
<evidence type="ECO:0000256" key="11">
    <source>
        <dbReference type="ARBA" id="ARBA00023180"/>
    </source>
</evidence>
<dbReference type="GO" id="GO:0098552">
    <property type="term" value="C:side of membrane"/>
    <property type="evidence" value="ECO:0007669"/>
    <property type="project" value="UniProtKB-KW"/>
</dbReference>
<evidence type="ECO:0000256" key="8">
    <source>
        <dbReference type="ARBA" id="ARBA00023108"/>
    </source>
</evidence>
<evidence type="ECO:0000256" key="4">
    <source>
        <dbReference type="ARBA" id="ARBA00022622"/>
    </source>
</evidence>
<evidence type="ECO:0000256" key="18">
    <source>
        <dbReference type="ARBA" id="ARBA00046769"/>
    </source>
</evidence>
<evidence type="ECO:0000256" key="16">
    <source>
        <dbReference type="ARBA" id="ARBA00044561"/>
    </source>
</evidence>
<dbReference type="EMBL" id="VTPC01002353">
    <property type="protein sequence ID" value="KAF2900156.1"/>
    <property type="molecule type" value="Genomic_DNA"/>
</dbReference>
<evidence type="ECO:0000313" key="22">
    <source>
        <dbReference type="Proteomes" id="UP000801492"/>
    </source>
</evidence>
<keyword evidence="8" id="KW-0090">Biological rhythms</keyword>
<dbReference type="GO" id="GO:0030431">
    <property type="term" value="P:sleep"/>
    <property type="evidence" value="ECO:0007669"/>
    <property type="project" value="InterPro"/>
</dbReference>
<evidence type="ECO:0000256" key="12">
    <source>
        <dbReference type="ARBA" id="ARBA00023288"/>
    </source>
</evidence>
<keyword evidence="4" id="KW-0336">GPI-anchor</keyword>
<evidence type="ECO:0000256" key="6">
    <source>
        <dbReference type="ARBA" id="ARBA00022729"/>
    </source>
</evidence>
<comment type="function">
    <text evidence="17">Bifunctional regulator of neuronal activity in the mushroom body, and possibly other regions of the brain, that acts as a signaling molecule required for homeostatic regulation of sleep under normal conditions and after sleep deprivation. Reduces neuronal excitability by enhancing Sh/shaker K(+) channel activity; possibly by stabilizing Sh/shaker to increase protein levels, accelerating its activation kinetics, slowing C-type inactivation and enhancing recovery from inactivation. Specifically affects the A-type K(+) current. Antagonizes nicotinic acetylcholine receptors (nAChRs) to reduce synaptic transmission, possibly by preventing their localization to the cell surface. Required for regulation of neuromuscular excitability and plasticity at neuromuscular junctions.</text>
</comment>
<keyword evidence="3" id="KW-1003">Cell membrane</keyword>
<dbReference type="GO" id="GO:0048511">
    <property type="term" value="P:rhythmic process"/>
    <property type="evidence" value="ECO:0007669"/>
    <property type="project" value="UniProtKB-KW"/>
</dbReference>
<dbReference type="CDD" id="cd23595">
    <property type="entry name" value="TFP_LU_ECD_Qvr"/>
    <property type="match status" value="1"/>
</dbReference>
<evidence type="ECO:0000256" key="5">
    <source>
        <dbReference type="ARBA" id="ARBA00022692"/>
    </source>
</evidence>
<dbReference type="InterPro" id="IPR050975">
    <property type="entry name" value="Sleep_regulator"/>
</dbReference>
<evidence type="ECO:0000313" key="21">
    <source>
        <dbReference type="EMBL" id="KAF2900156.1"/>
    </source>
</evidence>
<evidence type="ECO:0000256" key="17">
    <source>
        <dbReference type="ARBA" id="ARBA00045788"/>
    </source>
</evidence>
<dbReference type="GO" id="GO:0045121">
    <property type="term" value="C:membrane raft"/>
    <property type="evidence" value="ECO:0007669"/>
    <property type="project" value="UniProtKB-SubCell"/>
</dbReference>
<organism evidence="21 22">
    <name type="scientific">Ignelater luminosus</name>
    <name type="common">Cucubano</name>
    <name type="synonym">Pyrophorus luminosus</name>
    <dbReference type="NCBI Taxonomy" id="2038154"/>
    <lineage>
        <taxon>Eukaryota</taxon>
        <taxon>Metazoa</taxon>
        <taxon>Ecdysozoa</taxon>
        <taxon>Arthropoda</taxon>
        <taxon>Hexapoda</taxon>
        <taxon>Insecta</taxon>
        <taxon>Pterygota</taxon>
        <taxon>Neoptera</taxon>
        <taxon>Endopterygota</taxon>
        <taxon>Coleoptera</taxon>
        <taxon>Polyphaga</taxon>
        <taxon>Elateriformia</taxon>
        <taxon>Elateroidea</taxon>
        <taxon>Elateridae</taxon>
        <taxon>Agrypninae</taxon>
        <taxon>Pyrophorini</taxon>
        <taxon>Ignelater</taxon>
    </lineage>
</organism>
<dbReference type="AlphaFoldDB" id="A0A8K0DB45"/>
<evidence type="ECO:0000256" key="10">
    <source>
        <dbReference type="ARBA" id="ARBA00023157"/>
    </source>
</evidence>
<evidence type="ECO:0000256" key="14">
    <source>
        <dbReference type="ARBA" id="ARBA00044499"/>
    </source>
</evidence>
<feature type="chain" id="PRO_5035418351" description="UPAR/Ly6 domain-containing protein qvr" evidence="20">
    <location>
        <begin position="22"/>
        <end position="140"/>
    </location>
</feature>
<sequence>MLKLGIIIVLVVFLSVGKIQARCCIPKPINCYDCDSTTDVRCKDPFNRSALDNPPVTLCNGCCVKWVRRARTAKEIIRRTCISHFQINLFMVDRACLQEKSKTGHLCFCEEDTCNSSIKISTNLLTLIFTLIIYCLYLLY</sequence>
<proteinExistence type="inferred from homology"/>
<dbReference type="OrthoDB" id="9991292at2759"/>
<evidence type="ECO:0000256" key="9">
    <source>
        <dbReference type="ARBA" id="ARBA00023136"/>
    </source>
</evidence>
<dbReference type="GO" id="GO:0032222">
    <property type="term" value="P:regulation of synaptic transmission, cholinergic"/>
    <property type="evidence" value="ECO:0007669"/>
    <property type="project" value="InterPro"/>
</dbReference>
<evidence type="ECO:0000256" key="7">
    <source>
        <dbReference type="ARBA" id="ARBA00022989"/>
    </source>
</evidence>
<evidence type="ECO:0000256" key="2">
    <source>
        <dbReference type="ARBA" id="ARBA00010522"/>
    </source>
</evidence>
<accession>A0A8K0DB45</accession>
<evidence type="ECO:0000256" key="15">
    <source>
        <dbReference type="ARBA" id="ARBA00044524"/>
    </source>
</evidence>
<keyword evidence="9 19" id="KW-0472">Membrane</keyword>
<dbReference type="PANTHER" id="PTHR33562">
    <property type="entry name" value="ATILLA, ISOFORM B-RELATED-RELATED"/>
    <property type="match status" value="1"/>
</dbReference>
<keyword evidence="11" id="KW-0325">Glycoprotein</keyword>
<feature type="transmembrane region" description="Helical" evidence="19">
    <location>
        <begin position="120"/>
        <end position="139"/>
    </location>
</feature>
<keyword evidence="7 19" id="KW-1133">Transmembrane helix</keyword>
<keyword evidence="10" id="KW-1015">Disulfide bond</keyword>
<protein>
    <recommendedName>
        <fullName evidence="15">UPAR/Ly6 domain-containing protein qvr</fullName>
    </recommendedName>
    <alternativeName>
        <fullName evidence="16">Protein quiver</fullName>
    </alternativeName>
    <alternativeName>
        <fullName evidence="13">Protein sleepless</fullName>
    </alternativeName>
</protein>